<keyword evidence="2" id="KW-0813">Transport</keyword>
<feature type="transmembrane region" description="Helical" evidence="8">
    <location>
        <begin position="101"/>
        <end position="125"/>
    </location>
</feature>
<accession>A0A6L9UDR4</accession>
<dbReference type="InterPro" id="IPR036259">
    <property type="entry name" value="MFS_trans_sf"/>
</dbReference>
<evidence type="ECO:0000256" key="8">
    <source>
        <dbReference type="SAM" id="Phobius"/>
    </source>
</evidence>
<dbReference type="RefSeq" id="WP_163993061.1">
    <property type="nucleotide sequence ID" value="NZ_WUEY01000025.1"/>
</dbReference>
<dbReference type="InterPro" id="IPR011701">
    <property type="entry name" value="MFS"/>
</dbReference>
<comment type="subcellular location">
    <subcellularLocation>
        <location evidence="1">Cell membrane</location>
        <topology evidence="1">Multi-pass membrane protein</topology>
    </subcellularLocation>
</comment>
<keyword evidence="5" id="KW-0769">Symport</keyword>
<dbReference type="EMBL" id="WUEY01000025">
    <property type="protein sequence ID" value="NEI74115.1"/>
    <property type="molecule type" value="Genomic_DNA"/>
</dbReference>
<evidence type="ECO:0000256" key="5">
    <source>
        <dbReference type="ARBA" id="ARBA00022847"/>
    </source>
</evidence>
<dbReference type="GO" id="GO:0005886">
    <property type="term" value="C:plasma membrane"/>
    <property type="evidence" value="ECO:0007669"/>
    <property type="project" value="UniProtKB-SubCell"/>
</dbReference>
<keyword evidence="7 8" id="KW-0472">Membrane</keyword>
<feature type="transmembrane region" description="Helical" evidence="8">
    <location>
        <begin position="386"/>
        <end position="405"/>
    </location>
</feature>
<dbReference type="GO" id="GO:0015293">
    <property type="term" value="F:symporter activity"/>
    <property type="evidence" value="ECO:0007669"/>
    <property type="project" value="UniProtKB-KW"/>
</dbReference>
<gene>
    <name evidence="10" type="ORF">GR212_31650</name>
</gene>
<evidence type="ECO:0000256" key="1">
    <source>
        <dbReference type="ARBA" id="ARBA00004651"/>
    </source>
</evidence>
<reference evidence="10 11" key="1">
    <citation type="submission" date="2019-12" db="EMBL/GenBank/DDBJ databases">
        <title>Rhizobium genotypes associated with high levels of biological nitrogen fixation by grain legumes in a temperate-maritime cropping system.</title>
        <authorList>
            <person name="Maluk M."/>
            <person name="Francesc Ferrando Molina F."/>
            <person name="Lopez Del Egido L."/>
            <person name="Lafos M."/>
            <person name="Langarica-Fuentes A."/>
            <person name="Gebre Yohannes G."/>
            <person name="Young M.W."/>
            <person name="Martin P."/>
            <person name="Gantlett R."/>
            <person name="Kenicer G."/>
            <person name="Hawes C."/>
            <person name="Begg G.S."/>
            <person name="Quilliam R.S."/>
            <person name="Squire G.R."/>
            <person name="Poole P.S."/>
            <person name="Young P.W."/>
            <person name="Iannetta P.M."/>
            <person name="James E.K."/>
        </authorList>
    </citation>
    <scope>NUCLEOTIDE SEQUENCE [LARGE SCALE GENOMIC DNA]</scope>
    <source>
        <strain evidence="10 11">JHI1118</strain>
    </source>
</reference>
<proteinExistence type="predicted"/>
<dbReference type="SUPFAM" id="SSF103473">
    <property type="entry name" value="MFS general substrate transporter"/>
    <property type="match status" value="1"/>
</dbReference>
<sequence>MLSLAAAGGALEFYDFVTFVFLSDTIGSLFFPIGSPPWLTMIQTFGIFAAGYIFRPLGGVVLAHFGDLFGRKRVFAFSILLMAISTLAVAFLPVYQSIGLAAPLLLVVLRVLQGIAIGGEVPGAWTFVAEHVPPSRVGLACGLVCAGLTIGILLGSAIAAAITYLLPPAAILSYAWRFPFLLGGAFGLLGMHLRRMLQETPVFVALRRRKMLVPELPLSVVLRAYTRGIVISILCTLILSAAVVMLTLMLPTLLQGLYHYTRQQALIATTISTLSMTVGVVLAGLLLDYVGPAKLFVIGGMLLAGGDFALSKIAVGGIFHLYLFSAFVGFSGAVAAAVPFVMVSCFPASVRFTGVSFSYNVSYAIFGGLTPVTVAALMAVNPMSHIYYLLCISGITVVLGGYLWSFPETLRYQRKPPMPRGGHQDATKP</sequence>
<dbReference type="AlphaFoldDB" id="A0A6L9UDR4"/>
<protein>
    <submittedName>
        <fullName evidence="10">MFS transporter</fullName>
    </submittedName>
</protein>
<feature type="transmembrane region" description="Helical" evidence="8">
    <location>
        <begin position="295"/>
        <end position="315"/>
    </location>
</feature>
<dbReference type="Proteomes" id="UP000483035">
    <property type="component" value="Unassembled WGS sequence"/>
</dbReference>
<feature type="transmembrane region" description="Helical" evidence="8">
    <location>
        <begin position="321"/>
        <end position="345"/>
    </location>
</feature>
<dbReference type="PANTHER" id="PTHR43528:SF7">
    <property type="entry name" value="MFS TRANSPORTER"/>
    <property type="match status" value="1"/>
</dbReference>
<feature type="transmembrane region" description="Helical" evidence="8">
    <location>
        <begin position="39"/>
        <end position="62"/>
    </location>
</feature>
<name>A0A6L9UDR4_9HYPH</name>
<dbReference type="InterPro" id="IPR020846">
    <property type="entry name" value="MFS_dom"/>
</dbReference>
<feature type="transmembrane region" description="Helical" evidence="8">
    <location>
        <begin position="74"/>
        <end position="95"/>
    </location>
</feature>
<dbReference type="PROSITE" id="PS50850">
    <property type="entry name" value="MFS"/>
    <property type="match status" value="1"/>
</dbReference>
<keyword evidence="4 8" id="KW-0812">Transmembrane</keyword>
<evidence type="ECO:0000256" key="2">
    <source>
        <dbReference type="ARBA" id="ARBA00022448"/>
    </source>
</evidence>
<evidence type="ECO:0000259" key="9">
    <source>
        <dbReference type="PROSITE" id="PS50850"/>
    </source>
</evidence>
<keyword evidence="6 8" id="KW-1133">Transmembrane helix</keyword>
<feature type="domain" description="Major facilitator superfamily (MFS) profile" evidence="9">
    <location>
        <begin position="1"/>
        <end position="411"/>
    </location>
</feature>
<dbReference type="Gene3D" id="1.20.1250.20">
    <property type="entry name" value="MFS general substrate transporter like domains"/>
    <property type="match status" value="2"/>
</dbReference>
<dbReference type="InterPro" id="IPR051084">
    <property type="entry name" value="H+-coupled_symporters"/>
</dbReference>
<dbReference type="PANTHER" id="PTHR43528">
    <property type="entry name" value="ALPHA-KETOGLUTARATE PERMEASE"/>
    <property type="match status" value="1"/>
</dbReference>
<feature type="transmembrane region" description="Helical" evidence="8">
    <location>
        <begin position="137"/>
        <end position="162"/>
    </location>
</feature>
<feature type="transmembrane region" description="Helical" evidence="8">
    <location>
        <begin position="229"/>
        <end position="254"/>
    </location>
</feature>
<evidence type="ECO:0000256" key="6">
    <source>
        <dbReference type="ARBA" id="ARBA00022989"/>
    </source>
</evidence>
<feature type="transmembrane region" description="Helical" evidence="8">
    <location>
        <begin position="12"/>
        <end position="33"/>
    </location>
</feature>
<evidence type="ECO:0000256" key="3">
    <source>
        <dbReference type="ARBA" id="ARBA00022475"/>
    </source>
</evidence>
<dbReference type="Pfam" id="PF07690">
    <property type="entry name" value="MFS_1"/>
    <property type="match status" value="1"/>
</dbReference>
<feature type="transmembrane region" description="Helical" evidence="8">
    <location>
        <begin position="174"/>
        <end position="193"/>
    </location>
</feature>
<evidence type="ECO:0000256" key="4">
    <source>
        <dbReference type="ARBA" id="ARBA00022692"/>
    </source>
</evidence>
<organism evidence="10 11">
    <name type="scientific">Rhizobium lusitanum</name>
    <dbReference type="NCBI Taxonomy" id="293958"/>
    <lineage>
        <taxon>Bacteria</taxon>
        <taxon>Pseudomonadati</taxon>
        <taxon>Pseudomonadota</taxon>
        <taxon>Alphaproteobacteria</taxon>
        <taxon>Hyphomicrobiales</taxon>
        <taxon>Rhizobiaceae</taxon>
        <taxon>Rhizobium/Agrobacterium group</taxon>
        <taxon>Rhizobium</taxon>
    </lineage>
</organism>
<evidence type="ECO:0000313" key="11">
    <source>
        <dbReference type="Proteomes" id="UP000483035"/>
    </source>
</evidence>
<keyword evidence="3" id="KW-1003">Cell membrane</keyword>
<comment type="caution">
    <text evidence="10">The sequence shown here is derived from an EMBL/GenBank/DDBJ whole genome shotgun (WGS) entry which is preliminary data.</text>
</comment>
<feature type="transmembrane region" description="Helical" evidence="8">
    <location>
        <begin position="266"/>
        <end position="288"/>
    </location>
</feature>
<evidence type="ECO:0000256" key="7">
    <source>
        <dbReference type="ARBA" id="ARBA00023136"/>
    </source>
</evidence>
<feature type="transmembrane region" description="Helical" evidence="8">
    <location>
        <begin position="357"/>
        <end position="380"/>
    </location>
</feature>
<evidence type="ECO:0000313" key="10">
    <source>
        <dbReference type="EMBL" id="NEI74115.1"/>
    </source>
</evidence>